<evidence type="ECO:0000256" key="1">
    <source>
        <dbReference type="SAM" id="Phobius"/>
    </source>
</evidence>
<gene>
    <name evidence="2" type="ORF">HXK24_02190</name>
</gene>
<dbReference type="InterPro" id="IPR017259">
    <property type="entry name" value="UCP037672"/>
</dbReference>
<evidence type="ECO:0000313" key="3">
    <source>
        <dbReference type="Proteomes" id="UP000787322"/>
    </source>
</evidence>
<dbReference type="Pfam" id="PF12650">
    <property type="entry name" value="DUF3784"/>
    <property type="match status" value="1"/>
</dbReference>
<keyword evidence="1" id="KW-1133">Transmembrane helix</keyword>
<dbReference type="Proteomes" id="UP000787322">
    <property type="component" value="Unassembled WGS sequence"/>
</dbReference>
<feature type="transmembrane region" description="Helical" evidence="1">
    <location>
        <begin position="80"/>
        <end position="101"/>
    </location>
</feature>
<comment type="caution">
    <text evidence="2">The sequence shown here is derived from an EMBL/GenBank/DDBJ whole genome shotgun (WGS) entry which is preliminary data.</text>
</comment>
<sequence>MNNKDITCLVISAILFLFSIQYHRGKWYGSLAGYNTMPKDEREYIDIRPYVQRTSMVCFSMGLLFLAFAFEWWLREIDPIIFDVILCFSSIFAIITFFRMVKYAIMNGR</sequence>
<evidence type="ECO:0000313" key="2">
    <source>
        <dbReference type="EMBL" id="MBF4802618.1"/>
    </source>
</evidence>
<keyword evidence="1" id="KW-0812">Transmembrane</keyword>
<dbReference type="EMBL" id="JABZGU010000027">
    <property type="protein sequence ID" value="MBF4802618.1"/>
    <property type="molecule type" value="Genomic_DNA"/>
</dbReference>
<dbReference type="AlphaFoldDB" id="A0A9D5X7V2"/>
<proteinExistence type="predicted"/>
<protein>
    <submittedName>
        <fullName evidence="2">DUF3784 domain-containing protein</fullName>
    </submittedName>
</protein>
<accession>A0A9D5X7V2</accession>
<keyword evidence="1" id="KW-0472">Membrane</keyword>
<reference evidence="2" key="1">
    <citation type="submission" date="2020-04" db="EMBL/GenBank/DDBJ databases">
        <title>Deep metagenomics examines the oral microbiome during advanced dental caries in children, revealing novel taxa and co-occurrences with host molecules.</title>
        <authorList>
            <person name="Baker J.L."/>
            <person name="Morton J.T."/>
            <person name="Dinis M."/>
            <person name="Alvarez R."/>
            <person name="Tran N.C."/>
            <person name="Knight R."/>
            <person name="Edlund A."/>
        </authorList>
    </citation>
    <scope>NUCLEOTIDE SEQUENCE</scope>
    <source>
        <strain evidence="2">JCVI_3_bin.11</strain>
    </source>
</reference>
<feature type="transmembrane region" description="Helical" evidence="1">
    <location>
        <begin position="56"/>
        <end position="74"/>
    </location>
</feature>
<organism evidence="2 3">
    <name type="scientific">Lancefieldella parvula</name>
    <dbReference type="NCBI Taxonomy" id="1382"/>
    <lineage>
        <taxon>Bacteria</taxon>
        <taxon>Bacillati</taxon>
        <taxon>Actinomycetota</taxon>
        <taxon>Coriobacteriia</taxon>
        <taxon>Coriobacteriales</taxon>
        <taxon>Atopobiaceae</taxon>
        <taxon>Lancefieldella</taxon>
    </lineage>
</organism>
<name>A0A9D5X7V2_9ACTN</name>